<accession>A0A264VSK6</accession>
<comment type="caution">
    <text evidence="2">The sequence shown here is derived from an EMBL/GenBank/DDBJ whole genome shotgun (WGS) entry which is preliminary data.</text>
</comment>
<gene>
    <name evidence="2" type="ORF">CHI95_12100</name>
</gene>
<dbReference type="AlphaFoldDB" id="A0A264VSK6"/>
<proteinExistence type="predicted"/>
<sequence length="363" mass="40862">MLLHNLTTSLKGNYMNTKSNTNLHPRLKSFNLQPAQPIETVYSERKGVFASIKKIINSCKSFFGFVSNHNFEPINVENVKFRALTEQEKLVNSIISDAVSRNALSPHEVSLLETKLPSVQTLVKILIEKNNALSTEGIFRIPGQETAMQFIKDNINKSNLADLDICSLAGALKSLCSEVNSNFPSEENRISLLMNQHHEDYLNLLKVKVGEIFTEKSENYNALLDSIEKLEFNTFTQQRAQIFEQEVSKAEDLGGCNEHTRKLIRYLLDEITENSSQWKVSVLKHSEVMKSPLAQTLAPLIAGIVKNSDKNKMSAHNLAIAAKALLIPANTFSKNTKPEDIILRENMSAHYFEAIATYMANKY</sequence>
<dbReference type="GO" id="GO:0007165">
    <property type="term" value="P:signal transduction"/>
    <property type="evidence" value="ECO:0007669"/>
    <property type="project" value="InterPro"/>
</dbReference>
<reference evidence="2 3" key="1">
    <citation type="submission" date="2017-07" db="EMBL/GenBank/DDBJ databases">
        <title>blaIMP-27 on transferable plasmids in Proteus mirabilis and Providencia rettgeri.</title>
        <authorList>
            <person name="Potter R."/>
        </authorList>
    </citation>
    <scope>NUCLEOTIDE SEQUENCE [LARGE SCALE GENOMIC DNA]</scope>
    <source>
        <strain evidence="2 3">PR1</strain>
    </source>
</reference>
<feature type="domain" description="Rho-GAP" evidence="1">
    <location>
        <begin position="109"/>
        <end position="363"/>
    </location>
</feature>
<dbReference type="Gene3D" id="1.10.555.10">
    <property type="entry name" value="Rho GTPase activation protein"/>
    <property type="match status" value="1"/>
</dbReference>
<evidence type="ECO:0000259" key="1">
    <source>
        <dbReference type="PROSITE" id="PS50238"/>
    </source>
</evidence>
<dbReference type="Proteomes" id="UP000216001">
    <property type="component" value="Unassembled WGS sequence"/>
</dbReference>
<dbReference type="EMBL" id="NOWC01000013">
    <property type="protein sequence ID" value="OZS74283.1"/>
    <property type="molecule type" value="Genomic_DNA"/>
</dbReference>
<dbReference type="InterPro" id="IPR000198">
    <property type="entry name" value="RhoGAP_dom"/>
</dbReference>
<protein>
    <recommendedName>
        <fullName evidence="1">Rho-GAP domain-containing protein</fullName>
    </recommendedName>
</protein>
<dbReference type="SUPFAM" id="SSF48350">
    <property type="entry name" value="GTPase activation domain, GAP"/>
    <property type="match status" value="1"/>
</dbReference>
<dbReference type="PROSITE" id="PS50238">
    <property type="entry name" value="RHOGAP"/>
    <property type="match status" value="1"/>
</dbReference>
<dbReference type="SMART" id="SM00324">
    <property type="entry name" value="RhoGAP"/>
    <property type="match status" value="1"/>
</dbReference>
<dbReference type="InterPro" id="IPR008936">
    <property type="entry name" value="Rho_GTPase_activation_prot"/>
</dbReference>
<organism evidence="2 3">
    <name type="scientific">Providencia rettgeri</name>
    <dbReference type="NCBI Taxonomy" id="587"/>
    <lineage>
        <taxon>Bacteria</taxon>
        <taxon>Pseudomonadati</taxon>
        <taxon>Pseudomonadota</taxon>
        <taxon>Gammaproteobacteria</taxon>
        <taxon>Enterobacterales</taxon>
        <taxon>Morganellaceae</taxon>
        <taxon>Providencia</taxon>
    </lineage>
</organism>
<evidence type="ECO:0000313" key="3">
    <source>
        <dbReference type="Proteomes" id="UP000216001"/>
    </source>
</evidence>
<evidence type="ECO:0000313" key="2">
    <source>
        <dbReference type="EMBL" id="OZS74283.1"/>
    </source>
</evidence>
<name>A0A264VSK6_PRORE</name>